<reference evidence="1" key="1">
    <citation type="submission" date="2018-09" db="EMBL/GenBank/DDBJ databases">
        <title>A genomic encyclopedia of anaerobic methanotrophic archaea.</title>
        <authorList>
            <person name="Skennerton C.T."/>
            <person name="Chadwick G.L."/>
            <person name="Laso-Perez R."/>
            <person name="Leu A.O."/>
            <person name="Speth D.R."/>
            <person name="Yu H."/>
            <person name="Morgan-Lang C."/>
            <person name="Hatzenpichler R."/>
            <person name="Goudeau D."/>
            <person name="Malmstrom R."/>
            <person name="Woyke T."/>
            <person name="Hallam S."/>
            <person name="Tyson G.W."/>
            <person name="Wegener G."/>
            <person name="Boetius A."/>
            <person name="Orphan V.J."/>
        </authorList>
    </citation>
    <scope>NUCLEOTIDE SEQUENCE</scope>
    <source>
        <strain evidence="1">CONS3730D10UFb2</strain>
    </source>
</reference>
<dbReference type="EMBL" id="QYBA01000128">
    <property type="protein sequence ID" value="TKY91804.1"/>
    <property type="molecule type" value="Genomic_DNA"/>
</dbReference>
<evidence type="ECO:0000313" key="1">
    <source>
        <dbReference type="EMBL" id="TKY91804.1"/>
    </source>
</evidence>
<proteinExistence type="predicted"/>
<evidence type="ECO:0000313" key="2">
    <source>
        <dbReference type="Proteomes" id="UP000315423"/>
    </source>
</evidence>
<protein>
    <submittedName>
        <fullName evidence="1">Uncharacterized protein</fullName>
    </submittedName>
</protein>
<accession>A0AC61SAU9</accession>
<organism evidence="1 2">
    <name type="scientific">Candidatus Methanomarinus sp</name>
    <dbReference type="NCBI Taxonomy" id="3386244"/>
    <lineage>
        <taxon>Archaea</taxon>
        <taxon>Methanobacteriati</taxon>
        <taxon>Methanobacteriota</taxon>
        <taxon>Stenosarchaea group</taxon>
        <taxon>Methanomicrobia</taxon>
        <taxon>Methanosarcinales</taxon>
        <taxon>ANME-2 cluster</taxon>
        <taxon>Candidatus Methanocomedenaceae</taxon>
        <taxon>Candidatus Methanomarinus</taxon>
    </lineage>
</organism>
<comment type="caution">
    <text evidence="1">The sequence shown here is derived from an EMBL/GenBank/DDBJ whole genome shotgun (WGS) entry which is preliminary data.</text>
</comment>
<gene>
    <name evidence="1" type="ORF">C5S46_03960</name>
</gene>
<name>A0AC61SAU9_9EURY</name>
<feature type="non-terminal residue" evidence="1">
    <location>
        <position position="1"/>
    </location>
</feature>
<sequence>VFGESLVREDERMVAELMNLAEIIARHKKSESESSEIHLERVGNFLFMLNFAKNDEAFIPLQYTREYKDRKAQRKTYLSTTLEIRNIDPSLQIESVINAHHASILISGTFSPAEAYELYFFGKNDRATIISLPNQFPQENRLIFAALKATTMNIQRNDPDNIKQIKLHLESFISNVPGNVVVYFTSYSLLDQYLDYCTSVAKQAQKRIYLEPRDAGQVPEVLSQFFQAGLKKKVKPGVLLAVTGGKMSEGIDYRGEALKGAMVVGLPLMAYTEIQKSVNDYYKNKYGNKNGMFIAYTLPAMNRALQALGRVLRAADENGVLVLCDMRFASKSKMGIREHLPAWIDREMKVCSGEASAALITDWVHNRNTEVKSVTPVNPVVPLEIGGSTHEDDAKRAIKCPRCKRDCKFIWQTFEDGSEHIRQECPVHGYIRFAPQIEPYKTIADQTVENDDQKTLLELDYGSDVELKRRVP</sequence>
<dbReference type="Proteomes" id="UP000315423">
    <property type="component" value="Unassembled WGS sequence"/>
</dbReference>